<dbReference type="SUPFAM" id="SSF56672">
    <property type="entry name" value="DNA/RNA polymerases"/>
    <property type="match status" value="1"/>
</dbReference>
<sequence length="244" mass="27896">MQQEVNKELQQAIIKDVHEKEVTFFNSCFLRPKKNSEELRKIKDCTVIDQQLQDISFKMEDLQTIKQLLQPGDYAVTIDIKSAYSHIHVDQDLSPYLSFILNNRCCSYVAMPFGIKSAPHTFTKMLRPVIAHIRIISGKILASATPIDKSGLDNLIPEEQSVPCHQFTFLGCIFNAETMTIKCTEDRQVELLKTLQLWKESISRAKLMRIKDLAMQKPKHSTDGAGNRKQFSIRKLQKSRTGGL</sequence>
<dbReference type="Proteomes" id="UP000324800">
    <property type="component" value="Unassembled WGS sequence"/>
</dbReference>
<feature type="domain" description="Reverse transcriptase" evidence="2">
    <location>
        <begin position="34"/>
        <end position="134"/>
    </location>
</feature>
<comment type="caution">
    <text evidence="3">The sequence shown here is derived from an EMBL/GenBank/DDBJ whole genome shotgun (WGS) entry which is preliminary data.</text>
</comment>
<dbReference type="OrthoDB" id="2348824at2759"/>
<dbReference type="Pfam" id="PF00078">
    <property type="entry name" value="RVT_1"/>
    <property type="match status" value="1"/>
</dbReference>
<dbReference type="EMBL" id="SNRW01019908">
    <property type="protein sequence ID" value="KAA6365947.1"/>
    <property type="molecule type" value="Genomic_DNA"/>
</dbReference>
<organism evidence="3 4">
    <name type="scientific">Streblomastix strix</name>
    <dbReference type="NCBI Taxonomy" id="222440"/>
    <lineage>
        <taxon>Eukaryota</taxon>
        <taxon>Metamonada</taxon>
        <taxon>Preaxostyla</taxon>
        <taxon>Oxymonadida</taxon>
        <taxon>Streblomastigidae</taxon>
        <taxon>Streblomastix</taxon>
    </lineage>
</organism>
<dbReference type="InterPro" id="IPR000477">
    <property type="entry name" value="RT_dom"/>
</dbReference>
<proteinExistence type="predicted"/>
<dbReference type="Gene3D" id="3.10.10.10">
    <property type="entry name" value="HIV Type 1 Reverse Transcriptase, subunit A, domain 1"/>
    <property type="match status" value="1"/>
</dbReference>
<accession>A0A5J4U5Q8</accession>
<reference evidence="3 4" key="1">
    <citation type="submission" date="2019-03" db="EMBL/GenBank/DDBJ databases">
        <title>Single cell metagenomics reveals metabolic interactions within the superorganism composed of flagellate Streblomastix strix and complex community of Bacteroidetes bacteria on its surface.</title>
        <authorList>
            <person name="Treitli S.C."/>
            <person name="Kolisko M."/>
            <person name="Husnik F."/>
            <person name="Keeling P."/>
            <person name="Hampl V."/>
        </authorList>
    </citation>
    <scope>NUCLEOTIDE SEQUENCE [LARGE SCALE GENOMIC DNA]</scope>
    <source>
        <strain evidence="3">ST1C</strain>
    </source>
</reference>
<feature type="region of interest" description="Disordered" evidence="1">
    <location>
        <begin position="215"/>
        <end position="244"/>
    </location>
</feature>
<dbReference type="PANTHER" id="PTHR33050">
    <property type="entry name" value="REVERSE TRANSCRIPTASE DOMAIN-CONTAINING PROTEIN"/>
    <property type="match status" value="1"/>
</dbReference>
<dbReference type="PANTHER" id="PTHR33050:SF7">
    <property type="entry name" value="RIBONUCLEASE H"/>
    <property type="match status" value="1"/>
</dbReference>
<evidence type="ECO:0000256" key="1">
    <source>
        <dbReference type="SAM" id="MobiDB-lite"/>
    </source>
</evidence>
<protein>
    <recommendedName>
        <fullName evidence="2">Reverse transcriptase domain-containing protein</fullName>
    </recommendedName>
</protein>
<dbReference type="AlphaFoldDB" id="A0A5J4U5Q8"/>
<gene>
    <name evidence="3" type="ORF">EZS28_038529</name>
</gene>
<name>A0A5J4U5Q8_9EUKA</name>
<evidence type="ECO:0000259" key="2">
    <source>
        <dbReference type="Pfam" id="PF00078"/>
    </source>
</evidence>
<dbReference type="InterPro" id="IPR043502">
    <property type="entry name" value="DNA/RNA_pol_sf"/>
</dbReference>
<evidence type="ECO:0000313" key="3">
    <source>
        <dbReference type="EMBL" id="KAA6365947.1"/>
    </source>
</evidence>
<evidence type="ECO:0000313" key="4">
    <source>
        <dbReference type="Proteomes" id="UP000324800"/>
    </source>
</evidence>
<dbReference type="InterPro" id="IPR052055">
    <property type="entry name" value="Hepadnavirus_pol/RT"/>
</dbReference>